<feature type="chain" id="PRO_5003897835" evidence="3">
    <location>
        <begin position="20"/>
        <end position="390"/>
    </location>
</feature>
<name>K6YWK8_9ALTE</name>
<comment type="caution">
    <text evidence="4">The sequence shown here is derived from an EMBL/GenBank/DDBJ whole genome shotgun (WGS) entry which is preliminary data.</text>
</comment>
<evidence type="ECO:0000256" key="2">
    <source>
        <dbReference type="ARBA" id="ARBA00022801"/>
    </source>
</evidence>
<evidence type="ECO:0000256" key="1">
    <source>
        <dbReference type="ARBA" id="ARBA00005622"/>
    </source>
</evidence>
<dbReference type="OrthoDB" id="9784036at2"/>
<comment type="similarity">
    <text evidence="1">Belongs to the esterase D family.</text>
</comment>
<dbReference type="InterPro" id="IPR011990">
    <property type="entry name" value="TPR-like_helical_dom_sf"/>
</dbReference>
<evidence type="ECO:0000313" key="5">
    <source>
        <dbReference type="Proteomes" id="UP000006327"/>
    </source>
</evidence>
<evidence type="ECO:0000256" key="3">
    <source>
        <dbReference type="SAM" id="SignalP"/>
    </source>
</evidence>
<reference evidence="4 5" key="1">
    <citation type="journal article" date="2017" name="Antonie Van Leeuwenhoek">
        <title>Rhizobium rhizosphaerae sp. nov., a novel species isolated from rice rhizosphere.</title>
        <authorList>
            <person name="Zhao J.J."/>
            <person name="Zhang J."/>
            <person name="Zhang R.J."/>
            <person name="Zhang C.W."/>
            <person name="Yin H.Q."/>
            <person name="Zhang X.X."/>
        </authorList>
    </citation>
    <scope>NUCLEOTIDE SEQUENCE [LARGE SCALE GENOMIC DNA]</scope>
    <source>
        <strain evidence="4 5">BSs20135</strain>
    </source>
</reference>
<accession>K6YWK8</accession>
<protein>
    <submittedName>
        <fullName evidence="4">Uncharacterized protein</fullName>
    </submittedName>
</protein>
<feature type="signal peptide" evidence="3">
    <location>
        <begin position="1"/>
        <end position="19"/>
    </location>
</feature>
<dbReference type="InterPro" id="IPR000801">
    <property type="entry name" value="Esterase-like"/>
</dbReference>
<organism evidence="4 5">
    <name type="scientific">Paraglaciecola arctica BSs20135</name>
    <dbReference type="NCBI Taxonomy" id="493475"/>
    <lineage>
        <taxon>Bacteria</taxon>
        <taxon>Pseudomonadati</taxon>
        <taxon>Pseudomonadota</taxon>
        <taxon>Gammaproteobacteria</taxon>
        <taxon>Alteromonadales</taxon>
        <taxon>Alteromonadaceae</taxon>
        <taxon>Paraglaciecola</taxon>
    </lineage>
</organism>
<dbReference type="PANTHER" id="PTHR40841">
    <property type="entry name" value="SIDEROPHORE TRIACETYLFUSARININE C ESTERASE"/>
    <property type="match status" value="1"/>
</dbReference>
<dbReference type="SUPFAM" id="SSF53474">
    <property type="entry name" value="alpha/beta-Hydrolases"/>
    <property type="match status" value="1"/>
</dbReference>
<dbReference type="SUPFAM" id="SSF48452">
    <property type="entry name" value="TPR-like"/>
    <property type="match status" value="1"/>
</dbReference>
<dbReference type="AlphaFoldDB" id="K6YWK8"/>
<dbReference type="eggNOG" id="COG2382">
    <property type="taxonomic scope" value="Bacteria"/>
</dbReference>
<sequence length="390" mass="43981">MKSSIVLFFLLLLSNSLIARNKSTINSIEEIAIESNVLAEKRTVIVYLPEGYDKSSESYPVLYLTDGEVHTKHSSGTVDYLSKFRLIPEMIVVGIINTDRNSDLRPTLTRDKKLEIDEGADRFLTFITDEVIQTIDKGYRTLGYKVLSGTSYGGLFAVNAFITKPNVFDAIIAISPSLYWDDQVMLHKAQGLFSAGKAKGTLFLSIAEEQPIMTNAFNSFVSVLEKNPTDNVNWMTKKISDETHNTAVLLGQYYGLKSIFNGWSIPEQAPQNLKQLLSRYRKMSHQLKSQIVLPEDRANGYGQWLMHLNRVDEALELFKWNTKTYPSSTIAYETLGLAEEKTGHLHDAKNSFEIALNISRKNNPSEVARFELNLKRINDAIGKDQEAIIP</sequence>
<dbReference type="Gene3D" id="3.40.50.1820">
    <property type="entry name" value="alpha/beta hydrolase"/>
    <property type="match status" value="1"/>
</dbReference>
<proteinExistence type="inferred from homology"/>
<keyword evidence="3" id="KW-0732">Signal</keyword>
<evidence type="ECO:0000313" key="4">
    <source>
        <dbReference type="EMBL" id="GAC21123.1"/>
    </source>
</evidence>
<dbReference type="Gene3D" id="1.25.40.10">
    <property type="entry name" value="Tetratricopeptide repeat domain"/>
    <property type="match status" value="1"/>
</dbReference>
<dbReference type="RefSeq" id="WP_007623735.1">
    <property type="nucleotide sequence ID" value="NZ_BAEO01000060.1"/>
</dbReference>
<dbReference type="Pfam" id="PF00756">
    <property type="entry name" value="Esterase"/>
    <property type="match status" value="1"/>
</dbReference>
<dbReference type="GO" id="GO:0016788">
    <property type="term" value="F:hydrolase activity, acting on ester bonds"/>
    <property type="evidence" value="ECO:0007669"/>
    <property type="project" value="TreeGrafter"/>
</dbReference>
<keyword evidence="2" id="KW-0378">Hydrolase</keyword>
<dbReference type="Proteomes" id="UP000006327">
    <property type="component" value="Unassembled WGS sequence"/>
</dbReference>
<dbReference type="PANTHER" id="PTHR40841:SF2">
    <property type="entry name" value="SIDEROPHORE-DEGRADING ESTERASE (EUROFUNG)"/>
    <property type="match status" value="1"/>
</dbReference>
<keyword evidence="5" id="KW-1185">Reference proteome</keyword>
<dbReference type="STRING" id="493475.GARC_4181"/>
<gene>
    <name evidence="4" type="ORF">GARC_4181</name>
</gene>
<dbReference type="InterPro" id="IPR052558">
    <property type="entry name" value="Siderophore_Hydrolase_D"/>
</dbReference>
<dbReference type="EMBL" id="BAEO01000060">
    <property type="protein sequence ID" value="GAC21123.1"/>
    <property type="molecule type" value="Genomic_DNA"/>
</dbReference>
<dbReference type="InterPro" id="IPR029058">
    <property type="entry name" value="AB_hydrolase_fold"/>
</dbReference>